<proteinExistence type="predicted"/>
<organism evidence="1 2">
    <name type="scientific">Thalassolituus pacificus</name>
    <dbReference type="NCBI Taxonomy" id="2975440"/>
    <lineage>
        <taxon>Bacteria</taxon>
        <taxon>Pseudomonadati</taxon>
        <taxon>Pseudomonadota</taxon>
        <taxon>Gammaproteobacteria</taxon>
        <taxon>Oceanospirillales</taxon>
        <taxon>Oceanospirillaceae</taxon>
        <taxon>Thalassolituus</taxon>
    </lineage>
</organism>
<evidence type="ECO:0000313" key="2">
    <source>
        <dbReference type="Proteomes" id="UP001147830"/>
    </source>
</evidence>
<evidence type="ECO:0000313" key="1">
    <source>
        <dbReference type="EMBL" id="MCT7359934.1"/>
    </source>
</evidence>
<accession>A0A9X2WGE6</accession>
<reference evidence="1" key="1">
    <citation type="journal article" date="2022" name="Front. Microbiol.">
        <title>Genome-based taxonomic rearrangement of Oceanobacter-related bacteria including the description of Thalassolituus hydrocarbonoclasticus sp. nov. and Thalassolituus pacificus sp. nov. and emended description of the genus Thalassolituus.</title>
        <authorList>
            <person name="Dong C."/>
            <person name="Wei L."/>
            <person name="Wang J."/>
            <person name="Lai Q."/>
            <person name="Huang Z."/>
            <person name="Shao Z."/>
        </authorList>
    </citation>
    <scope>NUCLEOTIDE SEQUENCE</scope>
    <source>
        <strain evidence="1">59MF3M-4</strain>
    </source>
</reference>
<protein>
    <submittedName>
        <fullName evidence="1">Uncharacterized protein</fullName>
    </submittedName>
</protein>
<sequence length="126" mass="14013">MKSTVSIGKIEDVEIPEDLPYAGALKQLVKDATGTGVTVNIDSFYTSEPVELHNFVDTITYRFATDEDDDEEFLAYCVCSRPVELYREVKFDGTICVSNVTDIEVSNTAISTEQIAVRMKKFLSIG</sequence>
<dbReference type="AlphaFoldDB" id="A0A9X2WGE6"/>
<gene>
    <name evidence="1" type="ORF">NYR02_13020</name>
</gene>
<dbReference type="EMBL" id="JAOANI010000020">
    <property type="protein sequence ID" value="MCT7359934.1"/>
    <property type="molecule type" value="Genomic_DNA"/>
</dbReference>
<name>A0A9X2WGE6_9GAMM</name>
<reference evidence="1" key="2">
    <citation type="submission" date="2022-08" db="EMBL/GenBank/DDBJ databases">
        <authorList>
            <person name="Dong C."/>
        </authorList>
    </citation>
    <scope>NUCLEOTIDE SEQUENCE</scope>
    <source>
        <strain evidence="1">59MF3M-4</strain>
    </source>
</reference>
<keyword evidence="2" id="KW-1185">Reference proteome</keyword>
<dbReference type="Proteomes" id="UP001147830">
    <property type="component" value="Unassembled WGS sequence"/>
</dbReference>
<dbReference type="RefSeq" id="WP_260976797.1">
    <property type="nucleotide sequence ID" value="NZ_JAOANI010000020.1"/>
</dbReference>
<comment type="caution">
    <text evidence="1">The sequence shown here is derived from an EMBL/GenBank/DDBJ whole genome shotgun (WGS) entry which is preliminary data.</text>
</comment>